<dbReference type="SUPFAM" id="SSF46689">
    <property type="entry name" value="Homeodomain-like"/>
    <property type="match status" value="1"/>
</dbReference>
<evidence type="ECO:0000313" key="6">
    <source>
        <dbReference type="Proteomes" id="UP000185713"/>
    </source>
</evidence>
<evidence type="ECO:0000313" key="8">
    <source>
        <dbReference type="Proteomes" id="UP000278252"/>
    </source>
</evidence>
<protein>
    <submittedName>
        <fullName evidence="4">Recombinase family protein</fullName>
    </submittedName>
    <submittedName>
        <fullName evidence="3">Resolvase-like protein</fullName>
    </submittedName>
    <submittedName>
        <fullName evidence="5">Site-specific DNA recombinase</fullName>
    </submittedName>
</protein>
<reference evidence="4 8" key="4">
    <citation type="submission" date="2018-10" db="EMBL/GenBank/DDBJ databases">
        <title>Cultivation of a novel Methanohalophilus strain from Kebrit Deep of the Red Sea and a genomic comparison of members of the genus Methanohalophilus.</title>
        <authorList>
            <person name="Guan Y."/>
            <person name="Ngugi D.K."/>
            <person name="Stingl U."/>
        </authorList>
    </citation>
    <scope>NUCLEOTIDE SEQUENCE [LARGE SCALE GENOMIC DNA]</scope>
    <source>
        <strain evidence="4 8">DSM 7471</strain>
    </source>
</reference>
<evidence type="ECO:0000313" key="5">
    <source>
        <dbReference type="EMBL" id="SMH43145.1"/>
    </source>
</evidence>
<dbReference type="SUPFAM" id="SSF53041">
    <property type="entry name" value="Resolvase-like"/>
    <property type="match status" value="1"/>
</dbReference>
<gene>
    <name evidence="4" type="ORF">EFE41_03810</name>
    <name evidence="3" type="ORF">MPF_1812</name>
    <name evidence="5" type="ORF">SAMN06264941_1913</name>
</gene>
<dbReference type="InterPro" id="IPR050639">
    <property type="entry name" value="SSR_resolvase"/>
</dbReference>
<dbReference type="PANTHER" id="PTHR30461:SF26">
    <property type="entry name" value="RESOLVASE HOMOLOG YNEB"/>
    <property type="match status" value="1"/>
</dbReference>
<dbReference type="SMART" id="SM00857">
    <property type="entry name" value="Resolvase"/>
    <property type="match status" value="1"/>
</dbReference>
<evidence type="ECO:0000259" key="2">
    <source>
        <dbReference type="PROSITE" id="PS51736"/>
    </source>
</evidence>
<evidence type="ECO:0000313" key="7">
    <source>
        <dbReference type="Proteomes" id="UP000193969"/>
    </source>
</evidence>
<evidence type="ECO:0000313" key="3">
    <source>
        <dbReference type="EMBL" id="OJH48765.1"/>
    </source>
</evidence>
<dbReference type="InterPro" id="IPR036162">
    <property type="entry name" value="Resolvase-like_N_sf"/>
</dbReference>
<dbReference type="EMBL" id="FXBN01000003">
    <property type="protein sequence ID" value="SMH43145.1"/>
    <property type="molecule type" value="Genomic_DNA"/>
</dbReference>
<evidence type="ECO:0000256" key="1">
    <source>
        <dbReference type="ARBA" id="ARBA00009913"/>
    </source>
</evidence>
<sequence>MEDIKYNKSVGYARTSTKEQNIDTQIIQLKNNGIPDENIFFDEGVSGSVTATKRHGFKQMLKLIEENDIDTIYLFEISRLGRTFIDTLNLIMDFEDKGIKVVSLSPSESWSTVGDSHYRKLLISLFGWVAENEKRILQERIKIGIQRHKKENDSWGRPSKEPNKRKVMDYRKKGLTWAEIARTMNIPASTMYKYKDKWEEQDKLEKIKNIK</sequence>
<dbReference type="RefSeq" id="WP_072361216.1">
    <property type="nucleotide sequence ID" value="NZ_FXBN01000003.1"/>
</dbReference>
<evidence type="ECO:0000313" key="4">
    <source>
        <dbReference type="EMBL" id="RNI12243.1"/>
    </source>
</evidence>
<dbReference type="InterPro" id="IPR006119">
    <property type="entry name" value="Resolv_N"/>
</dbReference>
<dbReference type="AlphaFoldDB" id="A0A1L9C2L7"/>
<dbReference type="Gene3D" id="3.40.50.1390">
    <property type="entry name" value="Resolvase, N-terminal catalytic domain"/>
    <property type="match status" value="1"/>
</dbReference>
<comment type="similarity">
    <text evidence="1">Belongs to the site-specific recombinase resolvase family.</text>
</comment>
<proteinExistence type="inferred from homology"/>
<organism evidence="3 6">
    <name type="scientific">Methanohalophilus portucalensis FDF-1</name>
    <dbReference type="NCBI Taxonomy" id="523843"/>
    <lineage>
        <taxon>Archaea</taxon>
        <taxon>Methanobacteriati</taxon>
        <taxon>Methanobacteriota</taxon>
        <taxon>Stenosarchaea group</taxon>
        <taxon>Methanomicrobia</taxon>
        <taxon>Methanosarcinales</taxon>
        <taxon>Methanosarcinaceae</taxon>
        <taxon>Methanohalophilus</taxon>
    </lineage>
</organism>
<dbReference type="InterPro" id="IPR009057">
    <property type="entry name" value="Homeodomain-like_sf"/>
</dbReference>
<reference evidence="5" key="3">
    <citation type="submission" date="2017-04" db="EMBL/GenBank/DDBJ databases">
        <authorList>
            <person name="Afonso C.L."/>
            <person name="Miller P.J."/>
            <person name="Scott M.A."/>
            <person name="Spackman E."/>
            <person name="Goraichik I."/>
            <person name="Dimitrov K.M."/>
            <person name="Suarez D.L."/>
            <person name="Swayne D.E."/>
        </authorList>
    </citation>
    <scope>NUCLEOTIDE SEQUENCE [LARGE SCALE GENOMIC DNA]</scope>
    <source>
        <strain evidence="5">FDF-1</strain>
    </source>
</reference>
<name>A0A1L9C2L7_9EURY</name>
<dbReference type="PROSITE" id="PS51736">
    <property type="entry name" value="RECOMBINASES_3"/>
    <property type="match status" value="1"/>
</dbReference>
<dbReference type="PANTHER" id="PTHR30461">
    <property type="entry name" value="DNA-INVERTASE FROM LAMBDOID PROPHAGE"/>
    <property type="match status" value="1"/>
</dbReference>
<keyword evidence="7" id="KW-1185">Reference proteome</keyword>
<dbReference type="Proteomes" id="UP000278252">
    <property type="component" value="Unassembled WGS sequence"/>
</dbReference>
<dbReference type="STRING" id="523843.SAMN06264941_1913"/>
<dbReference type="Proteomes" id="UP000185713">
    <property type="component" value="Unassembled WGS sequence"/>
</dbReference>
<dbReference type="EMBL" id="JWTK01000006">
    <property type="protein sequence ID" value="OJH48765.1"/>
    <property type="molecule type" value="Genomic_DNA"/>
</dbReference>
<dbReference type="Pfam" id="PF00239">
    <property type="entry name" value="Resolvase"/>
    <property type="match status" value="1"/>
</dbReference>
<reference evidence="7" key="2">
    <citation type="submission" date="2017-04" db="EMBL/GenBank/DDBJ databases">
        <authorList>
            <person name="Varghese N."/>
            <person name="Submissions S."/>
        </authorList>
    </citation>
    <scope>NUCLEOTIDE SEQUENCE [LARGE SCALE GENOMIC DNA]</scope>
    <source>
        <strain evidence="7">FDF-1</strain>
    </source>
</reference>
<dbReference type="CDD" id="cd03768">
    <property type="entry name" value="SR_ResInv"/>
    <property type="match status" value="1"/>
</dbReference>
<dbReference type="GO" id="GO:0000150">
    <property type="term" value="F:DNA strand exchange activity"/>
    <property type="evidence" value="ECO:0007669"/>
    <property type="project" value="InterPro"/>
</dbReference>
<reference evidence="3 6" key="1">
    <citation type="submission" date="2014-12" db="EMBL/GenBank/DDBJ databases">
        <title>The genome sequence of Methanohalophilus portucalensis strain FDF1.</title>
        <authorList>
            <person name="Lai M.-C."/>
            <person name="Lai S.-J."/>
        </authorList>
    </citation>
    <scope>NUCLEOTIDE SEQUENCE [LARGE SCALE GENOMIC DNA]</scope>
    <source>
        <strain evidence="3 6">FDF-1</strain>
    </source>
</reference>
<dbReference type="EMBL" id="RJJH01000003">
    <property type="protein sequence ID" value="RNI12243.1"/>
    <property type="molecule type" value="Genomic_DNA"/>
</dbReference>
<dbReference type="Proteomes" id="UP000193969">
    <property type="component" value="Unassembled WGS sequence"/>
</dbReference>
<dbReference type="GO" id="GO:0003677">
    <property type="term" value="F:DNA binding"/>
    <property type="evidence" value="ECO:0007669"/>
    <property type="project" value="InterPro"/>
</dbReference>
<feature type="domain" description="Resolvase/invertase-type recombinase catalytic" evidence="2">
    <location>
        <begin position="8"/>
        <end position="152"/>
    </location>
</feature>
<accession>A0A1L9C2L7</accession>
<dbReference type="OrthoDB" id="24728at2157"/>